<evidence type="ECO:0000256" key="1">
    <source>
        <dbReference type="SAM" id="MobiDB-lite"/>
    </source>
</evidence>
<feature type="region of interest" description="Disordered" evidence="1">
    <location>
        <begin position="400"/>
        <end position="546"/>
    </location>
</feature>
<comment type="caution">
    <text evidence="2">The sequence shown here is derived from an EMBL/GenBank/DDBJ whole genome shotgun (WGS) entry which is preliminary data.</text>
</comment>
<feature type="compositionally biased region" description="Polar residues" evidence="1">
    <location>
        <begin position="200"/>
        <end position="218"/>
    </location>
</feature>
<dbReference type="Proteomes" id="UP001149165">
    <property type="component" value="Unassembled WGS sequence"/>
</dbReference>
<feature type="region of interest" description="Disordered" evidence="1">
    <location>
        <begin position="118"/>
        <end position="319"/>
    </location>
</feature>
<proteinExistence type="predicted"/>
<gene>
    <name evidence="2" type="ORF">N7456_000469</name>
</gene>
<feature type="region of interest" description="Disordered" evidence="1">
    <location>
        <begin position="29"/>
        <end position="102"/>
    </location>
</feature>
<feature type="compositionally biased region" description="Acidic residues" evidence="1">
    <location>
        <begin position="463"/>
        <end position="473"/>
    </location>
</feature>
<keyword evidence="3" id="KW-1185">Reference proteome</keyword>
<dbReference type="AlphaFoldDB" id="A0A9W9GCK3"/>
<feature type="compositionally biased region" description="Basic and acidic residues" evidence="1">
    <location>
        <begin position="245"/>
        <end position="263"/>
    </location>
</feature>
<evidence type="ECO:0000313" key="2">
    <source>
        <dbReference type="EMBL" id="KAJ5116121.1"/>
    </source>
</evidence>
<organism evidence="2 3">
    <name type="scientific">Penicillium angulare</name>
    <dbReference type="NCBI Taxonomy" id="116970"/>
    <lineage>
        <taxon>Eukaryota</taxon>
        <taxon>Fungi</taxon>
        <taxon>Dikarya</taxon>
        <taxon>Ascomycota</taxon>
        <taxon>Pezizomycotina</taxon>
        <taxon>Eurotiomycetes</taxon>
        <taxon>Eurotiomycetidae</taxon>
        <taxon>Eurotiales</taxon>
        <taxon>Aspergillaceae</taxon>
        <taxon>Penicillium</taxon>
    </lineage>
</organism>
<feature type="compositionally biased region" description="Basic and acidic residues" evidence="1">
    <location>
        <begin position="491"/>
        <end position="508"/>
    </location>
</feature>
<feature type="compositionally biased region" description="Polar residues" evidence="1">
    <location>
        <begin position="153"/>
        <end position="163"/>
    </location>
</feature>
<dbReference type="EMBL" id="JAPQKH010000001">
    <property type="protein sequence ID" value="KAJ5116121.1"/>
    <property type="molecule type" value="Genomic_DNA"/>
</dbReference>
<feature type="compositionally biased region" description="Low complexity" evidence="1">
    <location>
        <begin position="480"/>
        <end position="489"/>
    </location>
</feature>
<evidence type="ECO:0000313" key="3">
    <source>
        <dbReference type="Proteomes" id="UP001149165"/>
    </source>
</evidence>
<protein>
    <submittedName>
        <fullName evidence="2">Uncharacterized protein</fullName>
    </submittedName>
</protein>
<reference evidence="2" key="1">
    <citation type="submission" date="2022-11" db="EMBL/GenBank/DDBJ databases">
        <authorList>
            <person name="Petersen C."/>
        </authorList>
    </citation>
    <scope>NUCLEOTIDE SEQUENCE</scope>
    <source>
        <strain evidence="2">IBT 30069</strain>
    </source>
</reference>
<accession>A0A9W9GCK3</accession>
<feature type="compositionally biased region" description="Pro residues" evidence="1">
    <location>
        <begin position="407"/>
        <end position="423"/>
    </location>
</feature>
<reference evidence="2" key="2">
    <citation type="journal article" date="2023" name="IMA Fungus">
        <title>Comparative genomic study of the Penicillium genus elucidates a diverse pangenome and 15 lateral gene transfer events.</title>
        <authorList>
            <person name="Petersen C."/>
            <person name="Sorensen T."/>
            <person name="Nielsen M.R."/>
            <person name="Sondergaard T.E."/>
            <person name="Sorensen J.L."/>
            <person name="Fitzpatrick D.A."/>
            <person name="Frisvad J.C."/>
            <person name="Nielsen K.L."/>
        </authorList>
    </citation>
    <scope>NUCLEOTIDE SEQUENCE</scope>
    <source>
        <strain evidence="2">IBT 30069</strain>
    </source>
</reference>
<name>A0A9W9GCK3_9EURO</name>
<dbReference type="OrthoDB" id="4219928at2759"/>
<sequence length="717" mass="79551">MSAMDFGASNMPTHAGFPAPIQTHIRNEDSYSSAPSHDAMVIPDPIPSPRRWSPTYQPRRRSRQFPTLSFVPSPTLPRAEAHEYSTTSLSRRPASRGPSCISPFRSVRRMKEPFQLMLPSSPASCDSAPTFRPKSTRESKPLPGGHTLRTWRSDQNLTSSSMSAFGLLPSPPISDSRPASAGADSSYFACKDPPLEERNSVSTVPEGSNESPSQSQHSLLVEDPETEEKMEFQAYHPSGWDDEPHEQPEEPRWAEVTNVHEAHSNLVRQCEANDSNFASKARDRRSSPTKSPAQLPASNHVPGSSPRPQRPRTATVSSEASWIPSNLAYCETWLKGVPFDPMTGKNENVKESNRRKVQIVEQDHHPMPKIDVIPGVKPLAPPLRFAVASKPKNKPRLVEIARQSSPSMPPPPPPTLNPHPLPMTPDQRQEEVSAFSPDTPLDTPLDMSDSGYGTRESAYSLESYEDIKDDDAYTDPGSLTSDSVTSTVVGERPDTAQGERNKSPRPEIRSGSVSPEATLPTDHVPSPKSNAPEKEGPEETTPWDEADHQWTLDDHEWTLDELEHSVKDFPRHMLRLTSPAILHVRKSDDRDFLRPFRTIFPDVTENLLDCLCAALIARNYLLSLSTLHRHKPSLLARNDNYGIDAIPTKAYSTLGIQLPSSSPGRMKDRVLGPRSTELRREVERIIDNLLFAICGRSDETLKSAIEVLAQVLEVNAT</sequence>